<dbReference type="PANTHER" id="PTHR34297:SF3">
    <property type="entry name" value="ALKALINE SHOCK PROTEIN 23"/>
    <property type="match status" value="1"/>
</dbReference>
<dbReference type="Proteomes" id="UP000565711">
    <property type="component" value="Unassembled WGS sequence"/>
</dbReference>
<evidence type="ECO:0000256" key="1">
    <source>
        <dbReference type="ARBA" id="ARBA00005721"/>
    </source>
</evidence>
<feature type="region of interest" description="Disordered" evidence="2">
    <location>
        <begin position="1"/>
        <end position="45"/>
    </location>
</feature>
<dbReference type="Pfam" id="PF03780">
    <property type="entry name" value="Asp23"/>
    <property type="match status" value="1"/>
</dbReference>
<protein>
    <submittedName>
        <fullName evidence="3">Asp23/Gls24 family envelope stress response protein</fullName>
    </submittedName>
</protein>
<feature type="compositionally biased region" description="Low complexity" evidence="2">
    <location>
        <begin position="1"/>
        <end position="30"/>
    </location>
</feature>
<accession>A0A846Y172</accession>
<reference evidence="3 4" key="1">
    <citation type="submission" date="2020-04" db="EMBL/GenBank/DDBJ databases">
        <title>MicrobeNet Type strains.</title>
        <authorList>
            <person name="Nicholson A.C."/>
        </authorList>
    </citation>
    <scope>NUCLEOTIDE SEQUENCE [LARGE SCALE GENOMIC DNA]</scope>
    <source>
        <strain evidence="3 4">JCM 12354</strain>
    </source>
</reference>
<sequence>MTSTTDKTSDTADAGKGTGSSSASAASARPRGGDTASRSSSSLVTDQGTTTIADAVVQKIAGLAAREVRGVHNLGGNATRAFGAFRDRIPGASASVGQGVSVEVGETQTAVDLELVVEYGVSIAELARAVRRNVITAIEQMTGLEVVEVNINVNDVFIEEDEEQQPTRDRVQ</sequence>
<name>A0A846Y172_9NOCA</name>
<evidence type="ECO:0000313" key="3">
    <source>
        <dbReference type="EMBL" id="NKY51905.1"/>
    </source>
</evidence>
<dbReference type="RefSeq" id="WP_067871042.1">
    <property type="nucleotide sequence ID" value="NZ_JAAXOP010000009.1"/>
</dbReference>
<evidence type="ECO:0000256" key="2">
    <source>
        <dbReference type="SAM" id="MobiDB-lite"/>
    </source>
</evidence>
<gene>
    <name evidence="3" type="ORF">HGA08_16930</name>
</gene>
<proteinExistence type="inferred from homology"/>
<organism evidence="3 4">
    <name type="scientific">Nocardia vermiculata</name>
    <dbReference type="NCBI Taxonomy" id="257274"/>
    <lineage>
        <taxon>Bacteria</taxon>
        <taxon>Bacillati</taxon>
        <taxon>Actinomycetota</taxon>
        <taxon>Actinomycetes</taxon>
        <taxon>Mycobacteriales</taxon>
        <taxon>Nocardiaceae</taxon>
        <taxon>Nocardia</taxon>
    </lineage>
</organism>
<comment type="similarity">
    <text evidence="1">Belongs to the asp23 family.</text>
</comment>
<evidence type="ECO:0000313" key="4">
    <source>
        <dbReference type="Proteomes" id="UP000565711"/>
    </source>
</evidence>
<feature type="compositionally biased region" description="Polar residues" evidence="2">
    <location>
        <begin position="36"/>
        <end position="45"/>
    </location>
</feature>
<dbReference type="EMBL" id="JAAXOP010000009">
    <property type="protein sequence ID" value="NKY51905.1"/>
    <property type="molecule type" value="Genomic_DNA"/>
</dbReference>
<keyword evidence="4" id="KW-1185">Reference proteome</keyword>
<comment type="caution">
    <text evidence="3">The sequence shown here is derived from an EMBL/GenBank/DDBJ whole genome shotgun (WGS) entry which is preliminary data.</text>
</comment>
<dbReference type="InterPro" id="IPR005531">
    <property type="entry name" value="Asp23"/>
</dbReference>
<dbReference type="AlphaFoldDB" id="A0A846Y172"/>
<dbReference type="PANTHER" id="PTHR34297">
    <property type="entry name" value="HYPOTHETICAL CYTOSOLIC PROTEIN-RELATED"/>
    <property type="match status" value="1"/>
</dbReference>